<evidence type="ECO:0000313" key="2">
    <source>
        <dbReference type="Proteomes" id="UP000642910"/>
    </source>
</evidence>
<dbReference type="CDD" id="cd00586">
    <property type="entry name" value="4HBT"/>
    <property type="match status" value="1"/>
</dbReference>
<name>A0ABS0F3P2_9BACL</name>
<dbReference type="InterPro" id="IPR029069">
    <property type="entry name" value="HotDog_dom_sf"/>
</dbReference>
<dbReference type="Pfam" id="PF13279">
    <property type="entry name" value="4HBT_2"/>
    <property type="match status" value="1"/>
</dbReference>
<organism evidence="1 2">
    <name type="scientific">Alicyclobacillus mali</name>
    <name type="common">ex Roth et al. 2021</name>
    <dbReference type="NCBI Taxonomy" id="1123961"/>
    <lineage>
        <taxon>Bacteria</taxon>
        <taxon>Bacillati</taxon>
        <taxon>Bacillota</taxon>
        <taxon>Bacilli</taxon>
        <taxon>Bacillales</taxon>
        <taxon>Alicyclobacillaceae</taxon>
        <taxon>Alicyclobacillus</taxon>
    </lineage>
</organism>
<proteinExistence type="predicted"/>
<dbReference type="PANTHER" id="PTHR31793:SF24">
    <property type="entry name" value="LONG-CHAIN ACYL-COA THIOESTERASE FADM"/>
    <property type="match status" value="1"/>
</dbReference>
<dbReference type="SUPFAM" id="SSF54637">
    <property type="entry name" value="Thioesterase/thiol ester dehydrase-isomerase"/>
    <property type="match status" value="1"/>
</dbReference>
<dbReference type="Proteomes" id="UP000642910">
    <property type="component" value="Unassembled WGS sequence"/>
</dbReference>
<dbReference type="InterPro" id="IPR050563">
    <property type="entry name" value="4-hydroxybenzoyl-CoA_TE"/>
</dbReference>
<evidence type="ECO:0000313" key="1">
    <source>
        <dbReference type="EMBL" id="MBF8377887.1"/>
    </source>
</evidence>
<protein>
    <submittedName>
        <fullName evidence="1">Acyl-CoA thioesterase</fullName>
    </submittedName>
</protein>
<dbReference type="EMBL" id="JADPKZ010000039">
    <property type="protein sequence ID" value="MBF8377887.1"/>
    <property type="molecule type" value="Genomic_DNA"/>
</dbReference>
<comment type="caution">
    <text evidence="1">The sequence shown here is derived from an EMBL/GenBank/DDBJ whole genome shotgun (WGS) entry which is preliminary data.</text>
</comment>
<dbReference type="Gene3D" id="3.10.129.10">
    <property type="entry name" value="Hotdog Thioesterase"/>
    <property type="match status" value="1"/>
</dbReference>
<sequence length="139" mass="16192">MIHETPIHIRYSDTDLNGHVNNAVYATYMEESRISFLQEVFPGQRLPLVIASLHIDFRQETRYPEHTDVVARTWLTRLGRASFEFFCQIVSVHGEVMCEGTAVVVHYDFEKRKSAPLPDWAREKLLPYVREREESNVGV</sequence>
<keyword evidence="2" id="KW-1185">Reference proteome</keyword>
<dbReference type="PANTHER" id="PTHR31793">
    <property type="entry name" value="4-HYDROXYBENZOYL-COA THIOESTERASE FAMILY MEMBER"/>
    <property type="match status" value="1"/>
</dbReference>
<reference evidence="1 2" key="1">
    <citation type="submission" date="2020-11" db="EMBL/GenBank/DDBJ databases">
        <title>Genomic insight of Alicyclobacillus mali FL 18 reveals a new arsenic-resistant strain, with potential in environmental biotechnology.</title>
        <authorList>
            <person name="Fiorentino G."/>
            <person name="Gallo G."/>
            <person name="Aulitto M."/>
        </authorList>
    </citation>
    <scope>NUCLEOTIDE SEQUENCE [LARGE SCALE GENOMIC DNA]</scope>
    <source>
        <strain evidence="1 2">FL 18</strain>
    </source>
</reference>
<gene>
    <name evidence="1" type="ORF">IW967_08415</name>
</gene>
<dbReference type="RefSeq" id="WP_195867624.1">
    <property type="nucleotide sequence ID" value="NZ_JADPKZ010000039.1"/>
</dbReference>
<accession>A0ABS0F3P2</accession>